<dbReference type="Proteomes" id="UP000619355">
    <property type="component" value="Unassembled WGS sequence"/>
</dbReference>
<keyword evidence="2" id="KW-1185">Reference proteome</keyword>
<dbReference type="Pfam" id="PF19979">
    <property type="entry name" value="DUF6415"/>
    <property type="match status" value="1"/>
</dbReference>
<proteinExistence type="predicted"/>
<evidence type="ECO:0008006" key="3">
    <source>
        <dbReference type="Google" id="ProtNLM"/>
    </source>
</evidence>
<reference evidence="2" key="1">
    <citation type="journal article" date="2019" name="Int. J. Syst. Evol. Microbiol.">
        <title>The Global Catalogue of Microorganisms (GCM) 10K type strain sequencing project: providing services to taxonomists for standard genome sequencing and annotation.</title>
        <authorList>
            <consortium name="The Broad Institute Genomics Platform"/>
            <consortium name="The Broad Institute Genome Sequencing Center for Infectious Disease"/>
            <person name="Wu L."/>
            <person name="Ma J."/>
        </authorList>
    </citation>
    <scope>NUCLEOTIDE SEQUENCE [LARGE SCALE GENOMIC DNA]</scope>
    <source>
        <strain evidence="2">JCM 4253</strain>
    </source>
</reference>
<protein>
    <recommendedName>
        <fullName evidence="3">Restriction endonuclease</fullName>
    </recommendedName>
</protein>
<dbReference type="AlphaFoldDB" id="A0A919F4L4"/>
<name>A0A919F4L4_9ACTN</name>
<organism evidence="1 2">
    <name type="scientific">Streptomyces capoamus</name>
    <dbReference type="NCBI Taxonomy" id="68183"/>
    <lineage>
        <taxon>Bacteria</taxon>
        <taxon>Bacillati</taxon>
        <taxon>Actinomycetota</taxon>
        <taxon>Actinomycetes</taxon>
        <taxon>Kitasatosporales</taxon>
        <taxon>Streptomycetaceae</taxon>
        <taxon>Streptomyces</taxon>
    </lineage>
</organism>
<gene>
    <name evidence="1" type="ORF">GCM10018980_77170</name>
</gene>
<dbReference type="InterPro" id="IPR046300">
    <property type="entry name" value="DUF6415"/>
</dbReference>
<sequence length="176" mass="19259">MSDTHTVLHDPHGLLDAELPLARAPYEALVTAVLAWQDLNLTPRDYEQIALQLTGHARTVAADVQRHAAALPKNDGRGALAEVILREAADRLSKPIQGPARCVQNRARLVRALYERLDRLGGRTCPADRLTPGPPAASGTVRARFSHNFRDSASRVRALRGISLRPSPRLTSFIRG</sequence>
<evidence type="ECO:0000313" key="2">
    <source>
        <dbReference type="Proteomes" id="UP000619355"/>
    </source>
</evidence>
<dbReference type="EMBL" id="BNBF01000056">
    <property type="protein sequence ID" value="GHG78457.1"/>
    <property type="molecule type" value="Genomic_DNA"/>
</dbReference>
<comment type="caution">
    <text evidence="1">The sequence shown here is derived from an EMBL/GenBank/DDBJ whole genome shotgun (WGS) entry which is preliminary data.</text>
</comment>
<evidence type="ECO:0000313" key="1">
    <source>
        <dbReference type="EMBL" id="GHG78457.1"/>
    </source>
</evidence>
<accession>A0A919F4L4</accession>